<name>A0A0E3QND3_METBA</name>
<protein>
    <submittedName>
        <fullName evidence="2">Uncharacterized protein</fullName>
    </submittedName>
</protein>
<feature type="transmembrane region" description="Helical" evidence="1">
    <location>
        <begin position="279"/>
        <end position="298"/>
    </location>
</feature>
<keyword evidence="1" id="KW-1133">Transmembrane helix</keyword>
<sequence>MYTDHLSEKYADYLKKNPSQEKQAKPLDDPTFLWTFSGKKLDSLFLLSILDRSKTDIIIVNWHSINNDPIYGSDRSFTFFSHYKIGLNSWVKKGGILILEAQCGQWVPVQESYNIFDESIVTTKKGQAIGKSCKINTKLKNHPILRNVDNNTGRIDVPSKNLCKLLWYPKKSEDQTLQNNMPGYSDIKFYQGWFEKYSNEWDPLIFTDDQRKKPIMLCHIPVKNYSKYVPIGALVITTMYLGSSLHEQLIENLFGLAQNNSLFEYCRDRENEKIKTKKVILCFSIVLVLFYVIANKINLQVNVLNRAINSKLINTTSAFIFAIVTSLIASIIYPYILAYYSNKKKQR</sequence>
<evidence type="ECO:0000313" key="2">
    <source>
        <dbReference type="EMBL" id="AKB52658.1"/>
    </source>
</evidence>
<feature type="transmembrane region" description="Helical" evidence="1">
    <location>
        <begin position="318"/>
        <end position="340"/>
    </location>
</feature>
<proteinExistence type="predicted"/>
<reference evidence="2 3" key="1">
    <citation type="submission" date="2014-07" db="EMBL/GenBank/DDBJ databases">
        <title>Methanogenic archaea and the global carbon cycle.</title>
        <authorList>
            <person name="Henriksen J.R."/>
            <person name="Luke J."/>
            <person name="Reinhart S."/>
            <person name="Benedict M.N."/>
            <person name="Youngblut N.D."/>
            <person name="Metcalf M.E."/>
            <person name="Whitaker R.J."/>
            <person name="Metcalf W.W."/>
        </authorList>
    </citation>
    <scope>NUCLEOTIDE SEQUENCE [LARGE SCALE GENOMIC DNA]</scope>
    <source>
        <strain evidence="2 3">Wiesmoor</strain>
    </source>
</reference>
<keyword evidence="1" id="KW-0812">Transmembrane</keyword>
<organism evidence="2 3">
    <name type="scientific">Methanosarcina barkeri str. Wiesmoor</name>
    <dbReference type="NCBI Taxonomy" id="1434109"/>
    <lineage>
        <taxon>Archaea</taxon>
        <taxon>Methanobacteriati</taxon>
        <taxon>Methanobacteriota</taxon>
        <taxon>Stenosarchaea group</taxon>
        <taxon>Methanomicrobia</taxon>
        <taxon>Methanosarcinales</taxon>
        <taxon>Methanosarcinaceae</taxon>
        <taxon>Methanosarcina</taxon>
    </lineage>
</organism>
<evidence type="ECO:0000313" key="3">
    <source>
        <dbReference type="Proteomes" id="UP000033038"/>
    </source>
</evidence>
<dbReference type="KEGG" id="mbw:MSBRW_3405"/>
<dbReference type="EMBL" id="CP009526">
    <property type="protein sequence ID" value="AKB52658.1"/>
    <property type="molecule type" value="Genomic_DNA"/>
</dbReference>
<dbReference type="RefSeq" id="WP_011306331.1">
    <property type="nucleotide sequence ID" value="NZ_CP009526.1"/>
</dbReference>
<dbReference type="HOGENOM" id="CLU_798351_0_0_2"/>
<dbReference type="AlphaFoldDB" id="A0A0E3QND3"/>
<accession>A0A0E3QND3</accession>
<dbReference type="Proteomes" id="UP000033038">
    <property type="component" value="Chromosome"/>
</dbReference>
<evidence type="ECO:0000256" key="1">
    <source>
        <dbReference type="SAM" id="Phobius"/>
    </source>
</evidence>
<dbReference type="PATRIC" id="fig|1434109.4.peg.4417"/>
<dbReference type="GeneID" id="24825022"/>
<keyword evidence="1" id="KW-0472">Membrane</keyword>
<gene>
    <name evidence="2" type="ORF">MSBRW_3405</name>
</gene>